<sequence>MAHKKIYLYIKLIALLLFLFQGKNLLAQVQNKQAFGLRTSPNSPNGAPAGGIYNLRGDFLMIGNANLYDRRLWNSGTPEENNSNNSNMRFYKLSGDPSNILNSSSAVLAHPSGFSQNCSKIVYAGLYWSGRGNNNSNLTLGNGLVKNKVKLKLPGETTYTELTANGIHFGDSDVDGIYTAYADITQQVRNLTNAWGTYSVADVATTVGDGGAVGNYGGWGMVVIYENAQMKWRDITMFDGFSYIAQANTGVTDYGELTVSGFRAAQNGNINVKMGMMAGEGDRGISGDVFDIRNAANSNWVRLSHSDNSPNNFFNSSVNTGENTRTPNYTNNYGLDIAMFDLPNSSKNIITNNQTSTRFRFGTNQDTYAIYSIVFAVDAYVPEVVAENAPAVNTPPTNTTVNPGQDLDFEVKLYNKGTEAINNFKVEIPIPFNLHYDSATIIPGTDSTIKISNNTTVTWQKPAWAPVGATPQNYPGGTLIWDVGTLPLDTSMAILQGSLKYKLKTTSNCAFLSTVGPCGLSIHVNGTVSGVGATSGTTVTSRLVSSYSIGSCEGADYDDFVSTINVSQAFIQSCAPPPVENGMLQFKAFCSLPGNAFPRTDITNRYPLGTKFFTVIPTSYDQTTNLVTGNFPVNTDGTKRTFYAVVPGMAPNCYISLQTSLQLVTTQPTVQNVSTCQGKAPVLQNALSSTGITNSYQLYYFDSATATTPLASTPNPSAVGTYTYWVAEGTSVSGTLCVGPKVSFTITVNALPTVAQNVPNISICENNDTQITVAVANATTYTWEYASASAPTVWNVLTNATFSGVVSVSNNTLNITHASNALNGTKVRLKVLNNVNCENISNEVSIQIKNCIAITNPMLPNTHNK</sequence>
<dbReference type="Proteomes" id="UP001317001">
    <property type="component" value="Chromosome"/>
</dbReference>
<proteinExistence type="predicted"/>
<gene>
    <name evidence="1" type="ORF">NPX36_04565</name>
</gene>
<organism evidence="1 2">
    <name type="scientific">Paenimyroides aestuarii</name>
    <dbReference type="NCBI Taxonomy" id="2968490"/>
    <lineage>
        <taxon>Bacteria</taxon>
        <taxon>Pseudomonadati</taxon>
        <taxon>Bacteroidota</taxon>
        <taxon>Flavobacteriia</taxon>
        <taxon>Flavobacteriales</taxon>
        <taxon>Flavobacteriaceae</taxon>
        <taxon>Paenimyroides</taxon>
    </lineage>
</organism>
<reference evidence="1 2" key="1">
    <citation type="submission" date="2022-08" db="EMBL/GenBank/DDBJ databases">
        <title>Myroides zhujiangensis sp. nov., a novel bacterium isolated from sediment in the Pearl River Estuary.</title>
        <authorList>
            <person name="Cui L."/>
        </authorList>
    </citation>
    <scope>NUCLEOTIDE SEQUENCE [LARGE SCALE GENOMIC DNA]</scope>
    <source>
        <strain evidence="1 2">SCSIO 72103</strain>
    </source>
</reference>
<keyword evidence="2" id="KW-1185">Reference proteome</keyword>
<accession>A0ABY5NUS3</accession>
<dbReference type="EMBL" id="CP102382">
    <property type="protein sequence ID" value="UUV22314.1"/>
    <property type="molecule type" value="Genomic_DNA"/>
</dbReference>
<evidence type="ECO:0000313" key="2">
    <source>
        <dbReference type="Proteomes" id="UP001317001"/>
    </source>
</evidence>
<evidence type="ECO:0000313" key="1">
    <source>
        <dbReference type="EMBL" id="UUV22314.1"/>
    </source>
</evidence>
<name>A0ABY5NUS3_9FLAO</name>
<dbReference type="RefSeq" id="WP_257500231.1">
    <property type="nucleotide sequence ID" value="NZ_CP102382.1"/>
</dbReference>
<protein>
    <submittedName>
        <fullName evidence="1">Uncharacterized protein</fullName>
    </submittedName>
</protein>